<sequence length="364" mass="39758">MALEGLFDHSDDPTGKILVSNLGPSLGPAVMQKVAEVNYKELPDSAFALVVAGKGETLRKFACINPETTLASLVYFAASTGHIPTALAKTAAVNLSEACKSFGLKVPSMISEFNADEDTLNVVVRDKNDYSLDDLSGYLLKEASVPKNFAYKEEGLFSTSTKEAATSSIKEFEKMAHTLSPDNKREVAKELSTRCQAWGVSPSEFISKHASNQRSEENLNVGINLRLTRLNDIEENEPHREALHKLASAVNDLEDSEIVDAFKEIDRRAGFDYKYTQVPDPFQSVFGLAKEAGFTFLHGNDRVTGDQLGILAENPTVLKNNFTEEFVSAFKSDPVTIFESLPLPQKLVLCRVANDIGTSNATPA</sequence>
<protein>
    <submittedName>
        <fullName evidence="1">Uncharacterized protein</fullName>
    </submittedName>
</protein>
<dbReference type="EMBL" id="LAZR01000051">
    <property type="protein sequence ID" value="KKN98604.1"/>
    <property type="molecule type" value="Genomic_DNA"/>
</dbReference>
<organism evidence="1">
    <name type="scientific">marine sediment metagenome</name>
    <dbReference type="NCBI Taxonomy" id="412755"/>
    <lineage>
        <taxon>unclassified sequences</taxon>
        <taxon>metagenomes</taxon>
        <taxon>ecological metagenomes</taxon>
    </lineage>
</organism>
<gene>
    <name evidence="1" type="ORF">LCGC14_0147160</name>
</gene>
<accession>A0A0F9V3M7</accession>
<proteinExistence type="predicted"/>
<evidence type="ECO:0000313" key="1">
    <source>
        <dbReference type="EMBL" id="KKN98604.1"/>
    </source>
</evidence>
<dbReference type="AlphaFoldDB" id="A0A0F9V3M7"/>
<comment type="caution">
    <text evidence="1">The sequence shown here is derived from an EMBL/GenBank/DDBJ whole genome shotgun (WGS) entry which is preliminary data.</text>
</comment>
<name>A0A0F9V3M7_9ZZZZ</name>
<reference evidence="1" key="1">
    <citation type="journal article" date="2015" name="Nature">
        <title>Complex archaea that bridge the gap between prokaryotes and eukaryotes.</title>
        <authorList>
            <person name="Spang A."/>
            <person name="Saw J.H."/>
            <person name="Jorgensen S.L."/>
            <person name="Zaremba-Niedzwiedzka K."/>
            <person name="Martijn J."/>
            <person name="Lind A.E."/>
            <person name="van Eijk R."/>
            <person name="Schleper C."/>
            <person name="Guy L."/>
            <person name="Ettema T.J."/>
        </authorList>
    </citation>
    <scope>NUCLEOTIDE SEQUENCE</scope>
</reference>